<dbReference type="GO" id="GO:0003676">
    <property type="term" value="F:nucleic acid binding"/>
    <property type="evidence" value="ECO:0007669"/>
    <property type="project" value="InterPro"/>
</dbReference>
<dbReference type="PANTHER" id="PTHR48475">
    <property type="entry name" value="RIBONUCLEASE H"/>
    <property type="match status" value="1"/>
</dbReference>
<gene>
    <name evidence="2" type="ORF">COX00_02150</name>
</gene>
<dbReference type="Pfam" id="PF13456">
    <property type="entry name" value="RVT_3"/>
    <property type="match status" value="1"/>
</dbReference>
<proteinExistence type="predicted"/>
<dbReference type="PANTHER" id="PTHR48475:SF1">
    <property type="entry name" value="RNASE H TYPE-1 DOMAIN-CONTAINING PROTEIN"/>
    <property type="match status" value="1"/>
</dbReference>
<accession>A0A2H0BUI3</accession>
<dbReference type="InterPro" id="IPR002156">
    <property type="entry name" value="RNaseH_domain"/>
</dbReference>
<protein>
    <submittedName>
        <fullName evidence="2">Ribonuclease H</fullName>
    </submittedName>
</protein>
<dbReference type="CDD" id="cd09279">
    <property type="entry name" value="RNase_HI_like"/>
    <property type="match status" value="1"/>
</dbReference>
<evidence type="ECO:0000259" key="1">
    <source>
        <dbReference type="PROSITE" id="PS50879"/>
    </source>
</evidence>
<dbReference type="PROSITE" id="PS50879">
    <property type="entry name" value="RNASE_H_1"/>
    <property type="match status" value="1"/>
</dbReference>
<evidence type="ECO:0000313" key="3">
    <source>
        <dbReference type="Proteomes" id="UP000231581"/>
    </source>
</evidence>
<name>A0A2H0BUI3_9BACT</name>
<comment type="caution">
    <text evidence="2">The sequence shown here is derived from an EMBL/GenBank/DDBJ whole genome shotgun (WGS) entry which is preliminary data.</text>
</comment>
<feature type="domain" description="RNase H type-1" evidence="1">
    <location>
        <begin position="1"/>
        <end position="134"/>
    </location>
</feature>
<dbReference type="GO" id="GO:0004523">
    <property type="term" value="F:RNA-DNA hybrid ribonuclease activity"/>
    <property type="evidence" value="ECO:0007669"/>
    <property type="project" value="InterPro"/>
</dbReference>
<dbReference type="InterPro" id="IPR012337">
    <property type="entry name" value="RNaseH-like_sf"/>
</dbReference>
<dbReference type="SUPFAM" id="SSF53098">
    <property type="entry name" value="Ribonuclease H-like"/>
    <property type="match status" value="1"/>
</dbReference>
<organism evidence="2 3">
    <name type="scientific">Candidatus Uhrbacteria bacterium CG22_combo_CG10-13_8_21_14_all_47_17</name>
    <dbReference type="NCBI Taxonomy" id="1975041"/>
    <lineage>
        <taxon>Bacteria</taxon>
        <taxon>Candidatus Uhriibacteriota</taxon>
    </lineage>
</organism>
<dbReference type="Gene3D" id="3.30.420.10">
    <property type="entry name" value="Ribonuclease H-like superfamily/Ribonuclease H"/>
    <property type="match status" value="1"/>
</dbReference>
<dbReference type="EMBL" id="PCSZ01000042">
    <property type="protein sequence ID" value="PIP60648.1"/>
    <property type="molecule type" value="Genomic_DNA"/>
</dbReference>
<dbReference type="InterPro" id="IPR036397">
    <property type="entry name" value="RNaseH_sf"/>
</dbReference>
<dbReference type="AlphaFoldDB" id="A0A2H0BUI3"/>
<evidence type="ECO:0000313" key="2">
    <source>
        <dbReference type="EMBL" id="PIP60648.1"/>
    </source>
</evidence>
<reference evidence="2 3" key="1">
    <citation type="submission" date="2017-09" db="EMBL/GenBank/DDBJ databases">
        <title>Depth-based differentiation of microbial function through sediment-hosted aquifers and enrichment of novel symbionts in the deep terrestrial subsurface.</title>
        <authorList>
            <person name="Probst A.J."/>
            <person name="Ladd B."/>
            <person name="Jarett J.K."/>
            <person name="Geller-Mcgrath D.E."/>
            <person name="Sieber C.M."/>
            <person name="Emerson J.B."/>
            <person name="Anantharaman K."/>
            <person name="Thomas B.C."/>
            <person name="Malmstrom R."/>
            <person name="Stieglmeier M."/>
            <person name="Klingl A."/>
            <person name="Woyke T."/>
            <person name="Ryan C.M."/>
            <person name="Banfield J.F."/>
        </authorList>
    </citation>
    <scope>NUCLEOTIDE SEQUENCE [LARGE SCALE GENOMIC DNA]</scope>
    <source>
        <strain evidence="2">CG22_combo_CG10-13_8_21_14_all_47_17</strain>
    </source>
</reference>
<sequence>MKHIIIRTDGGARGNPGPAGIGVVLEDAHGKVLEEHAKFLGVKTNNQAEYEAAILGLERAKHLEADSAEVVADSELLVKQANGEYRVKHENLKPLYARMQVIVNQIGHVKFRHVKRHENKHADSLANRAMDAGE</sequence>
<dbReference type="Proteomes" id="UP000231581">
    <property type="component" value="Unassembled WGS sequence"/>
</dbReference>